<name>A0A392VQ75_9FABA</name>
<sequence>GLGLDGRGENVVFDVVEVVFDGVGCDVLMACTCICQAWAFNVH</sequence>
<feature type="non-terminal residue" evidence="1">
    <location>
        <position position="1"/>
    </location>
</feature>
<keyword evidence="2" id="KW-1185">Reference proteome</keyword>
<organism evidence="1 2">
    <name type="scientific">Trifolium medium</name>
    <dbReference type="NCBI Taxonomy" id="97028"/>
    <lineage>
        <taxon>Eukaryota</taxon>
        <taxon>Viridiplantae</taxon>
        <taxon>Streptophyta</taxon>
        <taxon>Embryophyta</taxon>
        <taxon>Tracheophyta</taxon>
        <taxon>Spermatophyta</taxon>
        <taxon>Magnoliopsida</taxon>
        <taxon>eudicotyledons</taxon>
        <taxon>Gunneridae</taxon>
        <taxon>Pentapetalae</taxon>
        <taxon>rosids</taxon>
        <taxon>fabids</taxon>
        <taxon>Fabales</taxon>
        <taxon>Fabaceae</taxon>
        <taxon>Papilionoideae</taxon>
        <taxon>50 kb inversion clade</taxon>
        <taxon>NPAAA clade</taxon>
        <taxon>Hologalegina</taxon>
        <taxon>IRL clade</taxon>
        <taxon>Trifolieae</taxon>
        <taxon>Trifolium</taxon>
    </lineage>
</organism>
<protein>
    <submittedName>
        <fullName evidence="1">Uncharacterized protein</fullName>
    </submittedName>
</protein>
<comment type="caution">
    <text evidence="1">The sequence shown here is derived from an EMBL/GenBank/DDBJ whole genome shotgun (WGS) entry which is preliminary data.</text>
</comment>
<dbReference type="EMBL" id="LXQA011224528">
    <property type="protein sequence ID" value="MCI89643.1"/>
    <property type="molecule type" value="Genomic_DNA"/>
</dbReference>
<reference evidence="1 2" key="1">
    <citation type="journal article" date="2018" name="Front. Plant Sci.">
        <title>Red Clover (Trifolium pratense) and Zigzag Clover (T. medium) - A Picture of Genomic Similarities and Differences.</title>
        <authorList>
            <person name="Dluhosova J."/>
            <person name="Istvanek J."/>
            <person name="Nedelnik J."/>
            <person name="Repkova J."/>
        </authorList>
    </citation>
    <scope>NUCLEOTIDE SEQUENCE [LARGE SCALE GENOMIC DNA]</scope>
    <source>
        <strain evidence="2">cv. 10/8</strain>
        <tissue evidence="1">Leaf</tissue>
    </source>
</reference>
<proteinExistence type="predicted"/>
<dbReference type="AlphaFoldDB" id="A0A392VQ75"/>
<accession>A0A392VQ75</accession>
<evidence type="ECO:0000313" key="2">
    <source>
        <dbReference type="Proteomes" id="UP000265520"/>
    </source>
</evidence>
<evidence type="ECO:0000313" key="1">
    <source>
        <dbReference type="EMBL" id="MCI89643.1"/>
    </source>
</evidence>
<dbReference type="Proteomes" id="UP000265520">
    <property type="component" value="Unassembled WGS sequence"/>
</dbReference>